<dbReference type="EC" id="2.7.4.25" evidence="8"/>
<reference evidence="10 11" key="1">
    <citation type="submission" date="2024-01" db="EMBL/GenBank/DDBJ databases">
        <title>the genome sequence of strain Microbacterium schleiferi NBRC 15075.</title>
        <authorList>
            <person name="Ding Y."/>
            <person name="Zhang G."/>
        </authorList>
    </citation>
    <scope>NUCLEOTIDE SEQUENCE [LARGE SCALE GENOMIC DNA]</scope>
    <source>
        <strain evidence="10 11">NBRC 15075</strain>
    </source>
</reference>
<dbReference type="GO" id="GO:0016301">
    <property type="term" value="F:kinase activity"/>
    <property type="evidence" value="ECO:0007669"/>
    <property type="project" value="UniProtKB-KW"/>
</dbReference>
<evidence type="ECO:0000313" key="11">
    <source>
        <dbReference type="Proteomes" id="UP001351900"/>
    </source>
</evidence>
<keyword evidence="2 8" id="KW-0808">Transferase</keyword>
<keyword evidence="4 8" id="KW-0418">Kinase</keyword>
<dbReference type="InterPro" id="IPR011994">
    <property type="entry name" value="Cytidylate_kinase_dom"/>
</dbReference>
<dbReference type="Proteomes" id="UP001351900">
    <property type="component" value="Unassembled WGS sequence"/>
</dbReference>
<comment type="catalytic activity">
    <reaction evidence="6 8">
        <text>dCMP + ATP = dCDP + ADP</text>
        <dbReference type="Rhea" id="RHEA:25094"/>
        <dbReference type="ChEBI" id="CHEBI:30616"/>
        <dbReference type="ChEBI" id="CHEBI:57566"/>
        <dbReference type="ChEBI" id="CHEBI:58593"/>
        <dbReference type="ChEBI" id="CHEBI:456216"/>
        <dbReference type="EC" id="2.7.4.25"/>
    </reaction>
</comment>
<evidence type="ECO:0000313" key="10">
    <source>
        <dbReference type="EMBL" id="MEF2253544.1"/>
    </source>
</evidence>
<dbReference type="Pfam" id="PF02224">
    <property type="entry name" value="Cytidylate_kin"/>
    <property type="match status" value="1"/>
</dbReference>
<dbReference type="InterPro" id="IPR003136">
    <property type="entry name" value="Cytidylate_kin"/>
</dbReference>
<keyword evidence="8" id="KW-0963">Cytoplasm</keyword>
<gene>
    <name evidence="8 10" type="primary">cmk</name>
    <name evidence="10" type="ORF">V2V91_00150</name>
</gene>
<keyword evidence="11" id="KW-1185">Reference proteome</keyword>
<evidence type="ECO:0000259" key="9">
    <source>
        <dbReference type="Pfam" id="PF02224"/>
    </source>
</evidence>
<accession>A0ABU7V1G7</accession>
<dbReference type="InterPro" id="IPR027417">
    <property type="entry name" value="P-loop_NTPase"/>
</dbReference>
<dbReference type="HAMAP" id="MF_00238">
    <property type="entry name" value="Cytidyl_kinase_type1"/>
    <property type="match status" value="1"/>
</dbReference>
<evidence type="ECO:0000256" key="4">
    <source>
        <dbReference type="ARBA" id="ARBA00022777"/>
    </source>
</evidence>
<comment type="caution">
    <text evidence="10">The sequence shown here is derived from an EMBL/GenBank/DDBJ whole genome shotgun (WGS) entry which is preliminary data.</text>
</comment>
<comment type="similarity">
    <text evidence="1 8">Belongs to the cytidylate kinase family. Type 1 subfamily.</text>
</comment>
<sequence length="259" mass="26766">MTDTAPEALAADTVAADTAASDVVIVAVDGPAGSGKSSVSKQVARALGFGYLDTGAAYRALAWHALAREVDTSDATAVLEAVSDFDFRISLDPDDYWVRSGEVDVTEAIREQRVTDAVSGVARVPAIRRAINAAFRRLVAASGRPGVVVEGRDITTVVAPDAPARILLTADPAVRAARRSAEISGSTAAEVAEALRRRDSSDSKVVDFLTAAPGVAVVDSTALDFDETVAEVLAVARRELGGAAPVDPDRVAPGVEGKD</sequence>
<dbReference type="CDD" id="cd02020">
    <property type="entry name" value="CMPK"/>
    <property type="match status" value="1"/>
</dbReference>
<evidence type="ECO:0000256" key="6">
    <source>
        <dbReference type="ARBA" id="ARBA00047615"/>
    </source>
</evidence>
<evidence type="ECO:0000256" key="5">
    <source>
        <dbReference type="ARBA" id="ARBA00022840"/>
    </source>
</evidence>
<evidence type="ECO:0000256" key="1">
    <source>
        <dbReference type="ARBA" id="ARBA00009427"/>
    </source>
</evidence>
<organism evidence="10 11">
    <name type="scientific">Microbacterium schleiferi</name>
    <dbReference type="NCBI Taxonomy" id="69362"/>
    <lineage>
        <taxon>Bacteria</taxon>
        <taxon>Bacillati</taxon>
        <taxon>Actinomycetota</taxon>
        <taxon>Actinomycetes</taxon>
        <taxon>Micrococcales</taxon>
        <taxon>Microbacteriaceae</taxon>
        <taxon>Microbacterium</taxon>
    </lineage>
</organism>
<keyword evidence="5 8" id="KW-0067">ATP-binding</keyword>
<feature type="domain" description="Cytidylate kinase" evidence="9">
    <location>
        <begin position="26"/>
        <end position="237"/>
    </location>
</feature>
<proteinExistence type="inferred from homology"/>
<dbReference type="EMBL" id="JAZHOV010000001">
    <property type="protein sequence ID" value="MEF2253544.1"/>
    <property type="molecule type" value="Genomic_DNA"/>
</dbReference>
<feature type="binding site" evidence="8">
    <location>
        <begin position="30"/>
        <end position="38"/>
    </location>
    <ligand>
        <name>ATP</name>
        <dbReference type="ChEBI" id="CHEBI:30616"/>
    </ligand>
</feature>
<dbReference type="RefSeq" id="WP_228177795.1">
    <property type="nucleotide sequence ID" value="NZ_BAAAUO010000003.1"/>
</dbReference>
<evidence type="ECO:0000256" key="8">
    <source>
        <dbReference type="HAMAP-Rule" id="MF_00238"/>
    </source>
</evidence>
<keyword evidence="3 8" id="KW-0547">Nucleotide-binding</keyword>
<dbReference type="SUPFAM" id="SSF52540">
    <property type="entry name" value="P-loop containing nucleoside triphosphate hydrolases"/>
    <property type="match status" value="1"/>
</dbReference>
<name>A0ABU7V1G7_9MICO</name>
<comment type="catalytic activity">
    <reaction evidence="7 8">
        <text>CMP + ATP = CDP + ADP</text>
        <dbReference type="Rhea" id="RHEA:11600"/>
        <dbReference type="ChEBI" id="CHEBI:30616"/>
        <dbReference type="ChEBI" id="CHEBI:58069"/>
        <dbReference type="ChEBI" id="CHEBI:60377"/>
        <dbReference type="ChEBI" id="CHEBI:456216"/>
        <dbReference type="EC" id="2.7.4.25"/>
    </reaction>
</comment>
<dbReference type="NCBIfam" id="TIGR00017">
    <property type="entry name" value="cmk"/>
    <property type="match status" value="1"/>
</dbReference>
<evidence type="ECO:0000256" key="7">
    <source>
        <dbReference type="ARBA" id="ARBA00048478"/>
    </source>
</evidence>
<dbReference type="Gene3D" id="3.40.50.300">
    <property type="entry name" value="P-loop containing nucleotide triphosphate hydrolases"/>
    <property type="match status" value="1"/>
</dbReference>
<evidence type="ECO:0000256" key="2">
    <source>
        <dbReference type="ARBA" id="ARBA00022679"/>
    </source>
</evidence>
<comment type="subcellular location">
    <subcellularLocation>
        <location evidence="8">Cytoplasm</location>
    </subcellularLocation>
</comment>
<protein>
    <recommendedName>
        <fullName evidence="8">Cytidylate kinase</fullName>
        <shortName evidence="8">CK</shortName>
        <ecNumber evidence="8">2.7.4.25</ecNumber>
    </recommendedName>
    <alternativeName>
        <fullName evidence="8">Cytidine monophosphate kinase</fullName>
        <shortName evidence="8">CMP kinase</shortName>
    </alternativeName>
</protein>
<evidence type="ECO:0000256" key="3">
    <source>
        <dbReference type="ARBA" id="ARBA00022741"/>
    </source>
</evidence>